<dbReference type="Gene3D" id="3.40.50.720">
    <property type="entry name" value="NAD(P)-binding Rossmann-like Domain"/>
    <property type="match status" value="3"/>
</dbReference>
<evidence type="ECO:0000313" key="8">
    <source>
        <dbReference type="Proteomes" id="UP000824259"/>
    </source>
</evidence>
<dbReference type="PANTHER" id="PTHR21197:SF0">
    <property type="entry name" value="UDP-GALACTOPYRANOSE MUTASE"/>
    <property type="match status" value="1"/>
</dbReference>
<comment type="similarity">
    <text evidence="2">Belongs to the UDP-galactopyranose/dTDP-fucopyranose mutase family.</text>
</comment>
<dbReference type="InterPro" id="IPR004379">
    <property type="entry name" value="UDP-GALP_mutase"/>
</dbReference>
<evidence type="ECO:0000256" key="1">
    <source>
        <dbReference type="ARBA" id="ARBA00001974"/>
    </source>
</evidence>
<evidence type="ECO:0000313" key="7">
    <source>
        <dbReference type="EMBL" id="HJA98182.1"/>
    </source>
</evidence>
<dbReference type="Proteomes" id="UP000824259">
    <property type="component" value="Unassembled WGS sequence"/>
</dbReference>
<proteinExistence type="inferred from homology"/>
<dbReference type="InterPro" id="IPR015899">
    <property type="entry name" value="UDP-GalPyranose_mutase_C"/>
</dbReference>
<evidence type="ECO:0000256" key="2">
    <source>
        <dbReference type="ARBA" id="ARBA00009321"/>
    </source>
</evidence>
<dbReference type="GO" id="GO:0050660">
    <property type="term" value="F:flavin adenine dinucleotide binding"/>
    <property type="evidence" value="ECO:0007669"/>
    <property type="project" value="TreeGrafter"/>
</dbReference>
<evidence type="ECO:0000256" key="3">
    <source>
        <dbReference type="ARBA" id="ARBA00022630"/>
    </source>
</evidence>
<dbReference type="GO" id="GO:0008767">
    <property type="term" value="F:UDP-galactopyranose mutase activity"/>
    <property type="evidence" value="ECO:0007669"/>
    <property type="project" value="UniProtKB-EC"/>
</dbReference>
<dbReference type="EC" id="5.4.99.9" evidence="7"/>
<dbReference type="NCBIfam" id="TIGR00031">
    <property type="entry name" value="UDP-GALP_mutase"/>
    <property type="match status" value="1"/>
</dbReference>
<reference evidence="7" key="2">
    <citation type="submission" date="2021-04" db="EMBL/GenBank/DDBJ databases">
        <authorList>
            <person name="Gilroy R."/>
        </authorList>
    </citation>
    <scope>NUCLEOTIDE SEQUENCE</scope>
    <source>
        <strain evidence="7">CHK169-11906</strain>
    </source>
</reference>
<evidence type="ECO:0000256" key="5">
    <source>
        <dbReference type="ARBA" id="ARBA00023235"/>
    </source>
</evidence>
<evidence type="ECO:0000256" key="4">
    <source>
        <dbReference type="ARBA" id="ARBA00022827"/>
    </source>
</evidence>
<accession>A0A9D2L2Y3</accession>
<feature type="domain" description="UDP-galactopyranose mutase C-terminal" evidence="6">
    <location>
        <begin position="148"/>
        <end position="349"/>
    </location>
</feature>
<name>A0A9D2L2Y3_9BACT</name>
<dbReference type="EMBL" id="DWYR01000004">
    <property type="protein sequence ID" value="HJA98182.1"/>
    <property type="molecule type" value="Genomic_DNA"/>
</dbReference>
<protein>
    <submittedName>
        <fullName evidence="7">UDP-galactopyranose mutase</fullName>
        <ecNumber evidence="7">5.4.99.9</ecNumber>
    </submittedName>
</protein>
<dbReference type="AlphaFoldDB" id="A0A9D2L2Y3"/>
<dbReference type="SUPFAM" id="SSF51971">
    <property type="entry name" value="Nucleotide-binding domain"/>
    <property type="match status" value="1"/>
</dbReference>
<dbReference type="SUPFAM" id="SSF54373">
    <property type="entry name" value="FAD-linked reductases, C-terminal domain"/>
    <property type="match status" value="1"/>
</dbReference>
<dbReference type="PANTHER" id="PTHR21197">
    <property type="entry name" value="UDP-GALACTOPYRANOSE MUTASE"/>
    <property type="match status" value="1"/>
</dbReference>
<comment type="caution">
    <text evidence="7">The sequence shown here is derived from an EMBL/GenBank/DDBJ whole genome shotgun (WGS) entry which is preliminary data.</text>
</comment>
<organism evidence="7 8">
    <name type="scientific">Candidatus Alistipes avicola</name>
    <dbReference type="NCBI Taxonomy" id="2838432"/>
    <lineage>
        <taxon>Bacteria</taxon>
        <taxon>Pseudomonadati</taxon>
        <taxon>Bacteroidota</taxon>
        <taxon>Bacteroidia</taxon>
        <taxon>Bacteroidales</taxon>
        <taxon>Rikenellaceae</taxon>
        <taxon>Alistipes</taxon>
    </lineage>
</organism>
<comment type="cofactor">
    <cofactor evidence="1">
        <name>FAD</name>
        <dbReference type="ChEBI" id="CHEBI:57692"/>
    </cofactor>
</comment>
<keyword evidence="4" id="KW-0274">FAD</keyword>
<gene>
    <name evidence="7" type="primary">glf</name>
    <name evidence="7" type="ORF">H9779_01085</name>
</gene>
<keyword evidence="3" id="KW-0285">Flavoprotein</keyword>
<reference evidence="7" key="1">
    <citation type="journal article" date="2021" name="PeerJ">
        <title>Extensive microbial diversity within the chicken gut microbiome revealed by metagenomics and culture.</title>
        <authorList>
            <person name="Gilroy R."/>
            <person name="Ravi A."/>
            <person name="Getino M."/>
            <person name="Pursley I."/>
            <person name="Horton D.L."/>
            <person name="Alikhan N.F."/>
            <person name="Baker D."/>
            <person name="Gharbi K."/>
            <person name="Hall N."/>
            <person name="Watson M."/>
            <person name="Adriaenssens E.M."/>
            <person name="Foster-Nyarko E."/>
            <person name="Jarju S."/>
            <person name="Secka A."/>
            <person name="Antonio M."/>
            <person name="Oren A."/>
            <person name="Chaudhuri R.R."/>
            <person name="La Ragione R."/>
            <person name="Hildebrand F."/>
            <person name="Pallen M.J."/>
        </authorList>
    </citation>
    <scope>NUCLEOTIDE SEQUENCE</scope>
    <source>
        <strain evidence="7">CHK169-11906</strain>
    </source>
</reference>
<sequence length="365" mass="42363">MSKYDYLIVGAGLFGAVTAYRAARAGKKVLVIERRPHLGGNVYCQEQEGIRVHRYGAHIFHTSNREVWDFVNRFVEFNNYINSPVANYKGELYNLPFNMNTFYAMWGVKTPAEAQAMIERQRREAGITEPRNLEEQAISLVGTDIYEKLVKGYTEKQWGRDATSLPAFIIKRLPVRLTYDNNYFNDRWQGIPIGGYNVLIEKLLEGIEVKCSTDFFADRARWESCCDKIVFTGRIDEYYDFKLGELEYRSLRFEHETLDVPNYQGVAVMNYTEREVPFTRIIEHKHFEPGGNQPRTIITREYPAPYEHGAEPYYPINDDRNSALYASYKALADADPKVLFGGRLGEYRYYDMDKVIESALNLTIE</sequence>
<evidence type="ECO:0000259" key="6">
    <source>
        <dbReference type="Pfam" id="PF03275"/>
    </source>
</evidence>
<dbReference type="Pfam" id="PF13450">
    <property type="entry name" value="NAD_binding_8"/>
    <property type="match status" value="1"/>
</dbReference>
<dbReference type="GO" id="GO:0005829">
    <property type="term" value="C:cytosol"/>
    <property type="evidence" value="ECO:0007669"/>
    <property type="project" value="TreeGrafter"/>
</dbReference>
<keyword evidence="5 7" id="KW-0413">Isomerase</keyword>
<dbReference type="Pfam" id="PF03275">
    <property type="entry name" value="GLF"/>
    <property type="match status" value="1"/>
</dbReference>